<dbReference type="GO" id="GO:0005524">
    <property type="term" value="F:ATP binding"/>
    <property type="evidence" value="ECO:0007669"/>
    <property type="project" value="UniProtKB-KW"/>
</dbReference>
<protein>
    <recommendedName>
        <fullName evidence="5">CoA-binding domain-containing protein</fullName>
    </recommendedName>
</protein>
<dbReference type="Gene3D" id="3.40.50.720">
    <property type="entry name" value="NAD(P)-binding Rossmann-like Domain"/>
    <property type="match status" value="1"/>
</dbReference>
<dbReference type="SUPFAM" id="SSF52210">
    <property type="entry name" value="Succinyl-CoA synthetase domains"/>
    <property type="match status" value="1"/>
</dbReference>
<keyword evidence="1" id="KW-0436">Ligase</keyword>
<reference evidence="4" key="1">
    <citation type="journal article" date="2014" name="Front. Microbiol.">
        <title>High frequency of phylogenetically diverse reductive dehalogenase-homologous genes in deep subseafloor sedimentary metagenomes.</title>
        <authorList>
            <person name="Kawai M."/>
            <person name="Futagami T."/>
            <person name="Toyoda A."/>
            <person name="Takaki Y."/>
            <person name="Nishi S."/>
            <person name="Hori S."/>
            <person name="Arai W."/>
            <person name="Tsubouchi T."/>
            <person name="Morono Y."/>
            <person name="Uchiyama I."/>
            <person name="Ito T."/>
            <person name="Fujiyama A."/>
            <person name="Inagaki F."/>
            <person name="Takami H."/>
        </authorList>
    </citation>
    <scope>NUCLEOTIDE SEQUENCE</scope>
    <source>
        <strain evidence="4">Expedition CK06-06</strain>
    </source>
</reference>
<keyword evidence="3" id="KW-0067">ATP-binding</keyword>
<dbReference type="InterPro" id="IPR016102">
    <property type="entry name" value="Succinyl-CoA_synth-like"/>
</dbReference>
<dbReference type="PANTHER" id="PTHR43334:SF1">
    <property type="entry name" value="3-HYDROXYPROPIONATE--COA LIGASE [ADP-FORMING]"/>
    <property type="match status" value="1"/>
</dbReference>
<dbReference type="InterPro" id="IPR036291">
    <property type="entry name" value="NAD(P)-bd_dom_sf"/>
</dbReference>
<comment type="caution">
    <text evidence="4">The sequence shown here is derived from an EMBL/GenBank/DDBJ whole genome shotgun (WGS) entry which is preliminary data.</text>
</comment>
<sequence length="111" mass="12344">MLDDCGKKNVKLVHLFTGRLKETGREKETKLQGEILEKARQLGIRILGPNCMGIYYPKLGLSFNYELPTEDGTVGGFFQSGGGAGEFVRYAALRGVRFSKVISYGTMQYEV</sequence>
<dbReference type="Gene3D" id="3.40.50.261">
    <property type="entry name" value="Succinyl-CoA synthetase domains"/>
    <property type="match status" value="1"/>
</dbReference>
<evidence type="ECO:0000313" key="4">
    <source>
        <dbReference type="EMBL" id="GAG77499.1"/>
    </source>
</evidence>
<dbReference type="InterPro" id="IPR051538">
    <property type="entry name" value="Acyl-CoA_Synth/Transferase"/>
</dbReference>
<proteinExistence type="predicted"/>
<accession>X1A6Z8</accession>
<dbReference type="AlphaFoldDB" id="X1A6Z8"/>
<gene>
    <name evidence="4" type="ORF">S01H4_27533</name>
</gene>
<dbReference type="GO" id="GO:0016874">
    <property type="term" value="F:ligase activity"/>
    <property type="evidence" value="ECO:0007669"/>
    <property type="project" value="UniProtKB-KW"/>
</dbReference>
<evidence type="ECO:0000256" key="1">
    <source>
        <dbReference type="ARBA" id="ARBA00022598"/>
    </source>
</evidence>
<evidence type="ECO:0000256" key="3">
    <source>
        <dbReference type="ARBA" id="ARBA00022840"/>
    </source>
</evidence>
<evidence type="ECO:0000256" key="2">
    <source>
        <dbReference type="ARBA" id="ARBA00022741"/>
    </source>
</evidence>
<keyword evidence="2" id="KW-0547">Nucleotide-binding</keyword>
<evidence type="ECO:0008006" key="5">
    <source>
        <dbReference type="Google" id="ProtNLM"/>
    </source>
</evidence>
<organism evidence="4">
    <name type="scientific">marine sediment metagenome</name>
    <dbReference type="NCBI Taxonomy" id="412755"/>
    <lineage>
        <taxon>unclassified sequences</taxon>
        <taxon>metagenomes</taxon>
        <taxon>ecological metagenomes</taxon>
    </lineage>
</organism>
<dbReference type="PANTHER" id="PTHR43334">
    <property type="entry name" value="ACETATE--COA LIGASE [ADP-FORMING]"/>
    <property type="match status" value="1"/>
</dbReference>
<name>X1A6Z8_9ZZZZ</name>
<dbReference type="EMBL" id="BART01013476">
    <property type="protein sequence ID" value="GAG77499.1"/>
    <property type="molecule type" value="Genomic_DNA"/>
</dbReference>
<dbReference type="SUPFAM" id="SSF51735">
    <property type="entry name" value="NAD(P)-binding Rossmann-fold domains"/>
    <property type="match status" value="1"/>
</dbReference>